<evidence type="ECO:0000259" key="2">
    <source>
        <dbReference type="PROSITE" id="PS50213"/>
    </source>
</evidence>
<protein>
    <recommendedName>
        <fullName evidence="2">FAS1 domain-containing protein</fullName>
    </recommendedName>
</protein>
<dbReference type="PROSITE" id="PS50213">
    <property type="entry name" value="FAS1"/>
    <property type="match status" value="1"/>
</dbReference>
<sequence>MKGVKSGAAIPFLAVLPSPRFTMFMNNRPRGTRKMSAKFKTLLAAAAFLVAGAAPAFAGTIYDALKADPRFSTLIQIIDANGVKYQYTAKSPRTVFAPTNAAFDAIKGGYDDLIHPAASDRNNVQALMLYEIVPGHITPASVGSGVTINTFQKDPVTITPIANGLHFGGEFGADQSGPAIEASNGIIVPVGTLPTPVFSQSEDSSALPPSGETPPAGGTLKAPGQ</sequence>
<dbReference type="Proteomes" id="UP000468901">
    <property type="component" value="Unassembled WGS sequence"/>
</dbReference>
<gene>
    <name evidence="3" type="ORF">F2P47_08260</name>
</gene>
<reference evidence="3 4" key="1">
    <citation type="submission" date="2019-09" db="EMBL/GenBank/DDBJ databases">
        <title>Parvibaculum sedimenti sp. nov., isolated from sediment.</title>
        <authorList>
            <person name="Wang Y."/>
        </authorList>
    </citation>
    <scope>NUCLEOTIDE SEQUENCE [LARGE SCALE GENOMIC DNA]</scope>
    <source>
        <strain evidence="3 4">HXT-9</strain>
    </source>
</reference>
<dbReference type="InterPro" id="IPR036378">
    <property type="entry name" value="FAS1_dom_sf"/>
</dbReference>
<dbReference type="EMBL" id="WESC01000006">
    <property type="protein sequence ID" value="KAB7740513.1"/>
    <property type="molecule type" value="Genomic_DNA"/>
</dbReference>
<name>A0A6N6VI72_9HYPH</name>
<dbReference type="Pfam" id="PF02469">
    <property type="entry name" value="Fasciclin"/>
    <property type="match status" value="1"/>
</dbReference>
<keyword evidence="4" id="KW-1185">Reference proteome</keyword>
<evidence type="ECO:0000256" key="1">
    <source>
        <dbReference type="SAM" id="MobiDB-lite"/>
    </source>
</evidence>
<dbReference type="PANTHER" id="PTHR10900:SF77">
    <property type="entry name" value="FI19380P1"/>
    <property type="match status" value="1"/>
</dbReference>
<feature type="region of interest" description="Disordered" evidence="1">
    <location>
        <begin position="194"/>
        <end position="225"/>
    </location>
</feature>
<dbReference type="AlphaFoldDB" id="A0A6N6VI72"/>
<comment type="caution">
    <text evidence="3">The sequence shown here is derived from an EMBL/GenBank/DDBJ whole genome shotgun (WGS) entry which is preliminary data.</text>
</comment>
<organism evidence="3 4">
    <name type="scientific">Parvibaculum sedimenti</name>
    <dbReference type="NCBI Taxonomy" id="2608632"/>
    <lineage>
        <taxon>Bacteria</taxon>
        <taxon>Pseudomonadati</taxon>
        <taxon>Pseudomonadota</taxon>
        <taxon>Alphaproteobacteria</taxon>
        <taxon>Hyphomicrobiales</taxon>
        <taxon>Parvibaculaceae</taxon>
        <taxon>Parvibaculum</taxon>
    </lineage>
</organism>
<evidence type="ECO:0000313" key="3">
    <source>
        <dbReference type="EMBL" id="KAB7740513.1"/>
    </source>
</evidence>
<evidence type="ECO:0000313" key="4">
    <source>
        <dbReference type="Proteomes" id="UP000468901"/>
    </source>
</evidence>
<dbReference type="InterPro" id="IPR000782">
    <property type="entry name" value="FAS1_domain"/>
</dbReference>
<accession>A0A6N6VI72</accession>
<dbReference type="SUPFAM" id="SSF82153">
    <property type="entry name" value="FAS1 domain"/>
    <property type="match status" value="1"/>
</dbReference>
<dbReference type="InterPro" id="IPR050904">
    <property type="entry name" value="Adhesion/Biosynth-related"/>
</dbReference>
<dbReference type="PANTHER" id="PTHR10900">
    <property type="entry name" value="PERIOSTIN-RELATED"/>
    <property type="match status" value="1"/>
</dbReference>
<dbReference type="Gene3D" id="2.30.180.10">
    <property type="entry name" value="FAS1 domain"/>
    <property type="match status" value="1"/>
</dbReference>
<feature type="domain" description="FAS1" evidence="2">
    <location>
        <begin position="58"/>
        <end position="194"/>
    </location>
</feature>
<proteinExistence type="predicted"/>